<organism evidence="10">
    <name type="scientific">Dermatophagoides farinae</name>
    <name type="common">American house dust mite</name>
    <dbReference type="NCBI Taxonomy" id="6954"/>
    <lineage>
        <taxon>Eukaryota</taxon>
        <taxon>Metazoa</taxon>
        <taxon>Ecdysozoa</taxon>
        <taxon>Arthropoda</taxon>
        <taxon>Chelicerata</taxon>
        <taxon>Arachnida</taxon>
        <taxon>Acari</taxon>
        <taxon>Acariformes</taxon>
        <taxon>Sarcoptiformes</taxon>
        <taxon>Astigmata</taxon>
        <taxon>Psoroptidia</taxon>
        <taxon>Analgoidea</taxon>
        <taxon>Pyroglyphidae</taxon>
        <taxon>Dermatophagoidinae</taxon>
        <taxon>Dermatophagoides</taxon>
    </lineage>
</organism>
<accession>A0A9D4P4P6</accession>
<evidence type="ECO:0000313" key="10">
    <source>
        <dbReference type="EMBL" id="KAH7643967.1"/>
    </source>
</evidence>
<evidence type="ECO:0000256" key="5">
    <source>
        <dbReference type="ARBA" id="ARBA00022989"/>
    </source>
</evidence>
<comment type="caution">
    <text evidence="10">The sequence shown here is derived from an EMBL/GenBank/DDBJ whole genome shotgun (WGS) entry which is preliminary data.</text>
</comment>
<reference evidence="10" key="2">
    <citation type="journal article" date="2021" name="World Allergy Organ. J.">
        <title>Chromosome-level assembly of Dermatophagoides farinae genome and transcriptome reveals two novel allergens Der f 37 and Der f 39.</title>
        <authorList>
            <person name="Chen J."/>
            <person name="Cai Z."/>
            <person name="Fan D."/>
            <person name="Hu J."/>
            <person name="Hou Y."/>
            <person name="He Y."/>
            <person name="Zhang Z."/>
            <person name="Zhao Z."/>
            <person name="Gao P."/>
            <person name="Hu W."/>
            <person name="Sun J."/>
            <person name="Li J."/>
            <person name="Ji K."/>
        </authorList>
    </citation>
    <scope>NUCLEOTIDE SEQUENCE</scope>
    <source>
        <strain evidence="10">JKM2019</strain>
    </source>
</reference>
<dbReference type="PANTHER" id="PTHR12560:SF0">
    <property type="entry name" value="LD18904P"/>
    <property type="match status" value="1"/>
</dbReference>
<keyword evidence="4 7" id="KW-0812">Transmembrane</keyword>
<comment type="pathway">
    <text evidence="2">Lipid metabolism; sphingolipid metabolism.</text>
</comment>
<evidence type="ECO:0000256" key="7">
    <source>
        <dbReference type="PROSITE-ProRule" id="PRU00205"/>
    </source>
</evidence>
<name>A0A9D4P4P6_DERFA</name>
<feature type="domain" description="TLC" evidence="9">
    <location>
        <begin position="87"/>
        <end position="299"/>
    </location>
</feature>
<feature type="transmembrane region" description="Helical" evidence="8">
    <location>
        <begin position="270"/>
        <end position="291"/>
    </location>
</feature>
<gene>
    <name evidence="10" type="ORF">HUG17_6329</name>
</gene>
<evidence type="ECO:0000256" key="6">
    <source>
        <dbReference type="ARBA" id="ARBA00023136"/>
    </source>
</evidence>
<protein>
    <submittedName>
        <fullName evidence="10">Ceramide synthase 1-like isoform x1</fullName>
    </submittedName>
</protein>
<feature type="transmembrane region" description="Helical" evidence="8">
    <location>
        <begin position="187"/>
        <end position="207"/>
    </location>
</feature>
<comment type="pathway">
    <text evidence="3">Sphingolipid metabolism.</text>
</comment>
<reference evidence="10" key="1">
    <citation type="submission" date="2020-06" db="EMBL/GenBank/DDBJ databases">
        <authorList>
            <person name="Ji K."/>
            <person name="Li J."/>
        </authorList>
    </citation>
    <scope>NUCLEOTIDE SEQUENCE</scope>
    <source>
        <strain evidence="10">JKM2019</strain>
        <tissue evidence="10">Whole body</tissue>
    </source>
</reference>
<sequence>MANYINQNLNLLNDSYHIIMMQYYNQSCRPFWLDLRQTTFDSFRLNNYFFAEILSIVMVTCIVWNLRHSWFERFIDNLIANKILIPEDRNKFDENFWTFIHRIILFLFAWKIVSETDDFINIGNYNKTIPTQIKLFFLFDICEYIRSAIELIVGCKKYKDNLIFFMHHMVVIICLTLTYMVRQHLLAVLSIYILEWSTIFVFMRSILKLKFSRLQCSMASYNNIFRTIWFFVTLTVWIPNRLYKYPFFMIPLAGDTAQKHCQLETLSTIIIAYSLLYIIYLINFYWTFLLFKSVYIIHQRGIENFEDYRDTDVLVEKKKNCK</sequence>
<evidence type="ECO:0000256" key="3">
    <source>
        <dbReference type="ARBA" id="ARBA00004991"/>
    </source>
</evidence>
<dbReference type="AlphaFoldDB" id="A0A9D4P4P6"/>
<evidence type="ECO:0000256" key="1">
    <source>
        <dbReference type="ARBA" id="ARBA00004141"/>
    </source>
</evidence>
<dbReference type="InterPro" id="IPR006634">
    <property type="entry name" value="TLC-dom"/>
</dbReference>
<feature type="transmembrane region" description="Helical" evidence="8">
    <location>
        <begin position="48"/>
        <end position="66"/>
    </location>
</feature>
<evidence type="ECO:0000259" key="9">
    <source>
        <dbReference type="PROSITE" id="PS50922"/>
    </source>
</evidence>
<evidence type="ECO:0000256" key="4">
    <source>
        <dbReference type="ARBA" id="ARBA00022692"/>
    </source>
</evidence>
<keyword evidence="5 8" id="KW-1133">Transmembrane helix</keyword>
<dbReference type="GO" id="GO:0016020">
    <property type="term" value="C:membrane"/>
    <property type="evidence" value="ECO:0007669"/>
    <property type="project" value="UniProtKB-SubCell"/>
</dbReference>
<dbReference type="InterPro" id="IPR016439">
    <property type="entry name" value="Lag1/Lac1-like"/>
</dbReference>
<dbReference type="Proteomes" id="UP000828236">
    <property type="component" value="Unassembled WGS sequence"/>
</dbReference>
<comment type="subcellular location">
    <subcellularLocation>
        <location evidence="1">Membrane</location>
        <topology evidence="1">Multi-pass membrane protein</topology>
    </subcellularLocation>
</comment>
<evidence type="ECO:0000256" key="2">
    <source>
        <dbReference type="ARBA" id="ARBA00004760"/>
    </source>
</evidence>
<keyword evidence="6 7" id="KW-0472">Membrane</keyword>
<proteinExistence type="predicted"/>
<dbReference type="Pfam" id="PF03798">
    <property type="entry name" value="TRAM_LAG1_CLN8"/>
    <property type="match status" value="1"/>
</dbReference>
<feature type="transmembrane region" description="Helical" evidence="8">
    <location>
        <begin position="162"/>
        <end position="181"/>
    </location>
</feature>
<dbReference type="PROSITE" id="PS50922">
    <property type="entry name" value="TLC"/>
    <property type="match status" value="1"/>
</dbReference>
<dbReference type="GO" id="GO:0005783">
    <property type="term" value="C:endoplasmic reticulum"/>
    <property type="evidence" value="ECO:0007669"/>
    <property type="project" value="TreeGrafter"/>
</dbReference>
<evidence type="ECO:0000256" key="8">
    <source>
        <dbReference type="SAM" id="Phobius"/>
    </source>
</evidence>
<feature type="transmembrane region" description="Helical" evidence="8">
    <location>
        <begin position="219"/>
        <end position="238"/>
    </location>
</feature>
<dbReference type="GO" id="GO:0046513">
    <property type="term" value="P:ceramide biosynthetic process"/>
    <property type="evidence" value="ECO:0007669"/>
    <property type="project" value="InterPro"/>
</dbReference>
<dbReference type="EMBL" id="SDOV01000002">
    <property type="protein sequence ID" value="KAH7643967.1"/>
    <property type="molecule type" value="Genomic_DNA"/>
</dbReference>
<dbReference type="GO" id="GO:0050291">
    <property type="term" value="F:sphingosine N-acyltransferase activity"/>
    <property type="evidence" value="ECO:0007669"/>
    <property type="project" value="InterPro"/>
</dbReference>
<dbReference type="PANTHER" id="PTHR12560">
    <property type="entry name" value="LONGEVITY ASSURANCE FACTOR 1 LAG1"/>
    <property type="match status" value="1"/>
</dbReference>